<dbReference type="Proteomes" id="UP001198182">
    <property type="component" value="Unassembled WGS sequence"/>
</dbReference>
<keyword evidence="5" id="KW-1185">Reference proteome</keyword>
<dbReference type="SUPFAM" id="SSF51735">
    <property type="entry name" value="NAD(P)-binding Rossmann-fold domains"/>
    <property type="match status" value="1"/>
</dbReference>
<evidence type="ECO:0000259" key="3">
    <source>
        <dbReference type="Pfam" id="PF02826"/>
    </source>
</evidence>
<protein>
    <submittedName>
        <fullName evidence="4">D-2-hydroxyacid dehydrogenase</fullName>
    </submittedName>
</protein>
<dbReference type="Pfam" id="PF02826">
    <property type="entry name" value="2-Hacid_dh_C"/>
    <property type="match status" value="2"/>
</dbReference>
<evidence type="ECO:0000313" key="5">
    <source>
        <dbReference type="Proteomes" id="UP001198182"/>
    </source>
</evidence>
<dbReference type="EMBL" id="JAJEQR010000037">
    <property type="protein sequence ID" value="MCC2231719.1"/>
    <property type="molecule type" value="Genomic_DNA"/>
</dbReference>
<dbReference type="GO" id="GO:0051287">
    <property type="term" value="F:NAD binding"/>
    <property type="evidence" value="ECO:0007669"/>
    <property type="project" value="InterPro"/>
</dbReference>
<feature type="domain" description="D-isomer specific 2-hydroxyacid dehydrogenase NAD-binding" evidence="3">
    <location>
        <begin position="201"/>
        <end position="298"/>
    </location>
</feature>
<dbReference type="InterPro" id="IPR006140">
    <property type="entry name" value="D-isomer_DH_NAD-bd"/>
</dbReference>
<dbReference type="CDD" id="cd05300">
    <property type="entry name" value="2-Hacid_dh_1"/>
    <property type="match status" value="1"/>
</dbReference>
<name>A0AAE3EBC1_9FIRM</name>
<reference evidence="4" key="1">
    <citation type="submission" date="2021-10" db="EMBL/GenBank/DDBJ databases">
        <title>Anaerobic single-cell dispensing facilitates the cultivation of human gut bacteria.</title>
        <authorList>
            <person name="Afrizal A."/>
        </authorList>
    </citation>
    <scope>NUCLEOTIDE SEQUENCE</scope>
    <source>
        <strain evidence="4">CLA-AA-H215</strain>
    </source>
</reference>
<feature type="domain" description="D-isomer specific 2-hydroxyacid dehydrogenase NAD-binding" evidence="3">
    <location>
        <begin position="104"/>
        <end position="172"/>
    </location>
</feature>
<sequence length="339" mass="37655">MKKVMILAECGSEVRQQLAERFGGKCELIFPERKSVSEELLQRMDAVIGEPEREEILAMSSLRWIQITWAGADKYMRMKDVLSGITLTNVSGAFGTIIAEYVIGSVIAMYRAFPGYYENQKKHVWRKCDHAVTLYGKKALILGTGDIGRNIANRLKAFGVSTAGIHRQKSSDGDTVCVSASNTDSSPIRSREFPRFDQLDTSDHLDDYLPDADLVIGCLPRTPDTTGLMSRVRLALMKPDALFVNVGRGNLVRSADLIDALQEGALGGAILDVFETEPLPEDSPLWDMENVMITPHISGPSFGGNQQVQDTIWEICMENMEHFLNQEPLQHVVDLEAGY</sequence>
<keyword evidence="1" id="KW-0560">Oxidoreductase</keyword>
<dbReference type="RefSeq" id="WP_308454238.1">
    <property type="nucleotide sequence ID" value="NZ_JAJEQR010000037.1"/>
</dbReference>
<dbReference type="SUPFAM" id="SSF52283">
    <property type="entry name" value="Formate/glycerate dehydrogenase catalytic domain-like"/>
    <property type="match status" value="1"/>
</dbReference>
<gene>
    <name evidence="4" type="ORF">LKD81_12045</name>
</gene>
<organism evidence="4 5">
    <name type="scientific">Hominifimenecus microfluidus</name>
    <dbReference type="NCBI Taxonomy" id="2885348"/>
    <lineage>
        <taxon>Bacteria</taxon>
        <taxon>Bacillati</taxon>
        <taxon>Bacillota</taxon>
        <taxon>Clostridia</taxon>
        <taxon>Lachnospirales</taxon>
        <taxon>Lachnospiraceae</taxon>
        <taxon>Hominifimenecus</taxon>
    </lineage>
</organism>
<dbReference type="AlphaFoldDB" id="A0AAE3EBC1"/>
<evidence type="ECO:0000256" key="2">
    <source>
        <dbReference type="ARBA" id="ARBA00023027"/>
    </source>
</evidence>
<evidence type="ECO:0000313" key="4">
    <source>
        <dbReference type="EMBL" id="MCC2231719.1"/>
    </source>
</evidence>
<proteinExistence type="predicted"/>
<comment type="caution">
    <text evidence="4">The sequence shown here is derived from an EMBL/GenBank/DDBJ whole genome shotgun (WGS) entry which is preliminary data.</text>
</comment>
<dbReference type="GO" id="GO:0016491">
    <property type="term" value="F:oxidoreductase activity"/>
    <property type="evidence" value="ECO:0007669"/>
    <property type="project" value="UniProtKB-KW"/>
</dbReference>
<dbReference type="InterPro" id="IPR036291">
    <property type="entry name" value="NAD(P)-bd_dom_sf"/>
</dbReference>
<evidence type="ECO:0000256" key="1">
    <source>
        <dbReference type="ARBA" id="ARBA00023002"/>
    </source>
</evidence>
<dbReference type="FunFam" id="3.40.50.720:FF:000363">
    <property type="entry name" value="D-isomer specific 2-hydroxyacid dehydrogenase"/>
    <property type="match status" value="1"/>
</dbReference>
<dbReference type="Gene3D" id="3.40.50.720">
    <property type="entry name" value="NAD(P)-binding Rossmann-like Domain"/>
    <property type="match status" value="2"/>
</dbReference>
<dbReference type="PANTHER" id="PTHR43333:SF1">
    <property type="entry name" value="D-ISOMER SPECIFIC 2-HYDROXYACID DEHYDROGENASE NAD-BINDING DOMAIN-CONTAINING PROTEIN"/>
    <property type="match status" value="1"/>
</dbReference>
<dbReference type="PANTHER" id="PTHR43333">
    <property type="entry name" value="2-HACID_DH_C DOMAIN-CONTAINING PROTEIN"/>
    <property type="match status" value="1"/>
</dbReference>
<accession>A0AAE3EBC1</accession>
<keyword evidence="2" id="KW-0520">NAD</keyword>